<reference evidence="2" key="1">
    <citation type="journal article" date="2015" name="Mitochondrial DNA">
        <title>Mitochondrial genome sequences of landsnails Aegista diversifamilia and Dolicheulota formosensis (Gastropoda: Pulmonata: Stylommatophora).</title>
        <authorList>
            <person name="Huang C.W."/>
            <person name="Lin S.M."/>
            <person name="Wu W.L."/>
        </authorList>
    </citation>
    <scope>NUCLEOTIDE SEQUENCE</scope>
</reference>
<protein>
    <submittedName>
        <fullName evidence="2">NADH dehydrogenase subunit 4L</fullName>
    </submittedName>
</protein>
<keyword evidence="1" id="KW-0472">Membrane</keyword>
<accession>A0A0U2DTL7</accession>
<sequence>MYTPYVFYYSVLLLLLNMSFFLQKKTILMGLISLELLMFMVIMLYIGPVAYMYKILPFFVAFLCFAAAGAACGLSILITYSRCTGNDLVKTMMYEKNPGGGEFSKFT</sequence>
<proteinExistence type="predicted"/>
<evidence type="ECO:0000256" key="1">
    <source>
        <dbReference type="SAM" id="Phobius"/>
    </source>
</evidence>
<name>A0A0U2DTL7_AEGDI</name>
<keyword evidence="1" id="KW-1133">Transmembrane helix</keyword>
<dbReference type="CTD" id="4539"/>
<gene>
    <name evidence="2" type="primary">ND4L</name>
</gene>
<keyword evidence="2" id="KW-0496">Mitochondrion</keyword>
<evidence type="ECO:0000313" key="2">
    <source>
        <dbReference type="EMBL" id="AKP55344.1"/>
    </source>
</evidence>
<dbReference type="RefSeq" id="YP_009159092.1">
    <property type="nucleotide sequence ID" value="NC_027584.1"/>
</dbReference>
<dbReference type="AlphaFoldDB" id="A0A0U2DTL7"/>
<feature type="transmembrane region" description="Helical" evidence="1">
    <location>
        <begin position="34"/>
        <end position="53"/>
    </location>
</feature>
<feature type="transmembrane region" description="Helical" evidence="1">
    <location>
        <begin position="6"/>
        <end position="22"/>
    </location>
</feature>
<reference evidence="2" key="2">
    <citation type="submission" date="2015-03" db="EMBL/GenBank/DDBJ databases">
        <authorList>
            <person name="Murphy D."/>
        </authorList>
    </citation>
    <scope>NUCLEOTIDE SEQUENCE</scope>
</reference>
<feature type="transmembrane region" description="Helical" evidence="1">
    <location>
        <begin position="59"/>
        <end position="80"/>
    </location>
</feature>
<geneLocation type="mitochondrion" evidence="2"/>
<keyword evidence="1" id="KW-0812">Transmembrane</keyword>
<dbReference type="GeneID" id="25076384"/>
<organism evidence="2">
    <name type="scientific">Aegista diversifamilia</name>
    <name type="common">Snail</name>
    <dbReference type="NCBI Taxonomy" id="1545397"/>
    <lineage>
        <taxon>Eukaryota</taxon>
        <taxon>Metazoa</taxon>
        <taxon>Spiralia</taxon>
        <taxon>Lophotrochozoa</taxon>
        <taxon>Mollusca</taxon>
        <taxon>Gastropoda</taxon>
        <taxon>Heterobranchia</taxon>
        <taxon>Euthyneura</taxon>
        <taxon>Panpulmonata</taxon>
        <taxon>Eupulmonata</taxon>
        <taxon>Stylommatophora</taxon>
        <taxon>Helicina</taxon>
        <taxon>Camaenoidea</taxon>
        <taxon>Camaenidae</taxon>
        <taxon>Bradybaeninae</taxon>
        <taxon>Aegista</taxon>
    </lineage>
</organism>
<dbReference type="EMBL" id="KR002567">
    <property type="protein sequence ID" value="AKP55344.1"/>
    <property type="molecule type" value="Genomic_DNA"/>
</dbReference>
<dbReference type="Gene3D" id="1.10.287.3510">
    <property type="match status" value="1"/>
</dbReference>